<name>A0A4C1WJW8_EUMVA</name>
<keyword evidence="2" id="KW-1185">Reference proteome</keyword>
<dbReference type="AlphaFoldDB" id="A0A4C1WJW8"/>
<gene>
    <name evidence="1" type="ORF">EVAR_30113_1</name>
</gene>
<dbReference type="EMBL" id="BGZK01000565">
    <property type="protein sequence ID" value="GBP50405.1"/>
    <property type="molecule type" value="Genomic_DNA"/>
</dbReference>
<dbReference type="Proteomes" id="UP000299102">
    <property type="component" value="Unassembled WGS sequence"/>
</dbReference>
<reference evidence="1 2" key="1">
    <citation type="journal article" date="2019" name="Commun. Biol.">
        <title>The bagworm genome reveals a unique fibroin gene that provides high tensile strength.</title>
        <authorList>
            <person name="Kono N."/>
            <person name="Nakamura H."/>
            <person name="Ohtoshi R."/>
            <person name="Tomita M."/>
            <person name="Numata K."/>
            <person name="Arakawa K."/>
        </authorList>
    </citation>
    <scope>NUCLEOTIDE SEQUENCE [LARGE SCALE GENOMIC DNA]</scope>
</reference>
<evidence type="ECO:0000313" key="1">
    <source>
        <dbReference type="EMBL" id="GBP50405.1"/>
    </source>
</evidence>
<proteinExistence type="predicted"/>
<sequence length="95" mass="10452">MGRFRPAKYHTLAEYGGEVTASGVAFRSVSERVHSSSTQLPSPSISPVRLHQISYSYSRDRQRSGDSSGGLRMSMGGGDHLIFDGSYARWPLDML</sequence>
<evidence type="ECO:0000313" key="2">
    <source>
        <dbReference type="Proteomes" id="UP000299102"/>
    </source>
</evidence>
<accession>A0A4C1WJW8</accession>
<organism evidence="1 2">
    <name type="scientific">Eumeta variegata</name>
    <name type="common">Bagworm moth</name>
    <name type="synonym">Eumeta japonica</name>
    <dbReference type="NCBI Taxonomy" id="151549"/>
    <lineage>
        <taxon>Eukaryota</taxon>
        <taxon>Metazoa</taxon>
        <taxon>Ecdysozoa</taxon>
        <taxon>Arthropoda</taxon>
        <taxon>Hexapoda</taxon>
        <taxon>Insecta</taxon>
        <taxon>Pterygota</taxon>
        <taxon>Neoptera</taxon>
        <taxon>Endopterygota</taxon>
        <taxon>Lepidoptera</taxon>
        <taxon>Glossata</taxon>
        <taxon>Ditrysia</taxon>
        <taxon>Tineoidea</taxon>
        <taxon>Psychidae</taxon>
        <taxon>Oiketicinae</taxon>
        <taxon>Eumeta</taxon>
    </lineage>
</organism>
<protein>
    <submittedName>
        <fullName evidence="1">Uncharacterized protein</fullName>
    </submittedName>
</protein>
<comment type="caution">
    <text evidence="1">The sequence shown here is derived from an EMBL/GenBank/DDBJ whole genome shotgun (WGS) entry which is preliminary data.</text>
</comment>